<name>A0ACC6KVS9_9SPHI</name>
<reference evidence="1" key="1">
    <citation type="submission" date="2023-07" db="EMBL/GenBank/DDBJ databases">
        <title>Sorghum-associated microbial communities from plants grown in Nebraska, USA.</title>
        <authorList>
            <person name="Schachtman D."/>
        </authorList>
    </citation>
    <scope>NUCLEOTIDE SEQUENCE</scope>
    <source>
        <strain evidence="1">2697</strain>
    </source>
</reference>
<sequence length="171" mass="20093">MEQRQTVNWEVRLEENIPLTADEINEMERGHKAMLRMIALTIALGMVFMGVIAVFSVKKETLDGLDYEDYFAFLCVGLSFFCFCYLMAWLCIQYFKYNWRKDKSSGKNRLSTVVVDRDKTEHAEYLTFEGPAHKIRIEVDLEDYQRYPVGSKVLVTYLKFSKKALNIKTWV</sequence>
<evidence type="ECO:0000313" key="2">
    <source>
        <dbReference type="Proteomes" id="UP001246858"/>
    </source>
</evidence>
<organism evidence="1 2">
    <name type="scientific">Pedobacter africanus</name>
    <dbReference type="NCBI Taxonomy" id="151894"/>
    <lineage>
        <taxon>Bacteria</taxon>
        <taxon>Pseudomonadati</taxon>
        <taxon>Bacteroidota</taxon>
        <taxon>Sphingobacteriia</taxon>
        <taxon>Sphingobacteriales</taxon>
        <taxon>Sphingobacteriaceae</taxon>
        <taxon>Pedobacter</taxon>
    </lineage>
</organism>
<accession>A0ACC6KVS9</accession>
<keyword evidence="2" id="KW-1185">Reference proteome</keyword>
<proteinExistence type="predicted"/>
<protein>
    <submittedName>
        <fullName evidence="1">Uncharacterized protein</fullName>
    </submittedName>
</protein>
<gene>
    <name evidence="1" type="ORF">J2X78_001903</name>
</gene>
<dbReference type="Proteomes" id="UP001246858">
    <property type="component" value="Unassembled WGS sequence"/>
</dbReference>
<comment type="caution">
    <text evidence="1">The sequence shown here is derived from an EMBL/GenBank/DDBJ whole genome shotgun (WGS) entry which is preliminary data.</text>
</comment>
<evidence type="ECO:0000313" key="1">
    <source>
        <dbReference type="EMBL" id="MDR6783351.1"/>
    </source>
</evidence>
<dbReference type="EMBL" id="JAVDTF010000001">
    <property type="protein sequence ID" value="MDR6783351.1"/>
    <property type="molecule type" value="Genomic_DNA"/>
</dbReference>